<evidence type="ECO:0000313" key="3">
    <source>
        <dbReference type="EMBL" id="KAJ7650033.1"/>
    </source>
</evidence>
<organism evidence="3 4">
    <name type="scientific">Roridomyces roridus</name>
    <dbReference type="NCBI Taxonomy" id="1738132"/>
    <lineage>
        <taxon>Eukaryota</taxon>
        <taxon>Fungi</taxon>
        <taxon>Dikarya</taxon>
        <taxon>Basidiomycota</taxon>
        <taxon>Agaricomycotina</taxon>
        <taxon>Agaricomycetes</taxon>
        <taxon>Agaricomycetidae</taxon>
        <taxon>Agaricales</taxon>
        <taxon>Marasmiineae</taxon>
        <taxon>Mycenaceae</taxon>
        <taxon>Roridomyces</taxon>
    </lineage>
</organism>
<feature type="chain" id="PRO_5041995481" evidence="2">
    <location>
        <begin position="21"/>
        <end position="84"/>
    </location>
</feature>
<evidence type="ECO:0000256" key="2">
    <source>
        <dbReference type="SAM" id="SignalP"/>
    </source>
</evidence>
<keyword evidence="2" id="KW-0732">Signal</keyword>
<sequence length="84" mass="8985">MKTTILLSALSLATFVAVDALPQDTNARRLARGLPPLPPRRRTPGAVKRLTPSSTPYTCGTKKTFCLASVYLRVPVASMSVSVV</sequence>
<evidence type="ECO:0000313" key="4">
    <source>
        <dbReference type="Proteomes" id="UP001221142"/>
    </source>
</evidence>
<feature type="signal peptide" evidence="2">
    <location>
        <begin position="1"/>
        <end position="20"/>
    </location>
</feature>
<gene>
    <name evidence="3" type="ORF">FB45DRAFT_1017438</name>
</gene>
<dbReference type="EMBL" id="JARKIF010000001">
    <property type="protein sequence ID" value="KAJ7650033.1"/>
    <property type="molecule type" value="Genomic_DNA"/>
</dbReference>
<name>A0AAD7CIF1_9AGAR</name>
<dbReference type="Proteomes" id="UP001221142">
    <property type="component" value="Unassembled WGS sequence"/>
</dbReference>
<evidence type="ECO:0000256" key="1">
    <source>
        <dbReference type="SAM" id="MobiDB-lite"/>
    </source>
</evidence>
<keyword evidence="4" id="KW-1185">Reference proteome</keyword>
<comment type="caution">
    <text evidence="3">The sequence shown here is derived from an EMBL/GenBank/DDBJ whole genome shotgun (WGS) entry which is preliminary data.</text>
</comment>
<accession>A0AAD7CIF1</accession>
<protein>
    <submittedName>
        <fullName evidence="3">Uncharacterized protein</fullName>
    </submittedName>
</protein>
<reference evidence="3" key="1">
    <citation type="submission" date="2023-03" db="EMBL/GenBank/DDBJ databases">
        <title>Massive genome expansion in bonnet fungi (Mycena s.s.) driven by repeated elements and novel gene families across ecological guilds.</title>
        <authorList>
            <consortium name="Lawrence Berkeley National Laboratory"/>
            <person name="Harder C.B."/>
            <person name="Miyauchi S."/>
            <person name="Viragh M."/>
            <person name="Kuo A."/>
            <person name="Thoen E."/>
            <person name="Andreopoulos B."/>
            <person name="Lu D."/>
            <person name="Skrede I."/>
            <person name="Drula E."/>
            <person name="Henrissat B."/>
            <person name="Morin E."/>
            <person name="Kohler A."/>
            <person name="Barry K."/>
            <person name="LaButti K."/>
            <person name="Morin E."/>
            <person name="Salamov A."/>
            <person name="Lipzen A."/>
            <person name="Mereny Z."/>
            <person name="Hegedus B."/>
            <person name="Baldrian P."/>
            <person name="Stursova M."/>
            <person name="Weitz H."/>
            <person name="Taylor A."/>
            <person name="Grigoriev I.V."/>
            <person name="Nagy L.G."/>
            <person name="Martin F."/>
            <person name="Kauserud H."/>
        </authorList>
    </citation>
    <scope>NUCLEOTIDE SEQUENCE</scope>
    <source>
        <strain evidence="3">9284</strain>
    </source>
</reference>
<proteinExistence type="predicted"/>
<dbReference type="AlphaFoldDB" id="A0AAD7CIF1"/>
<feature type="region of interest" description="Disordered" evidence="1">
    <location>
        <begin position="30"/>
        <end position="53"/>
    </location>
</feature>